<dbReference type="InterPro" id="IPR020845">
    <property type="entry name" value="AMP-binding_CS"/>
</dbReference>
<dbReference type="SUPFAM" id="SSF56801">
    <property type="entry name" value="Acetyl-CoA synthetase-like"/>
    <property type="match status" value="1"/>
</dbReference>
<dbReference type="Gene3D" id="3.30.559.30">
    <property type="entry name" value="Nonribosomal peptide synthetase, condensation domain"/>
    <property type="match status" value="1"/>
</dbReference>
<dbReference type="PROSITE" id="PS00455">
    <property type="entry name" value="AMP_BINDING"/>
    <property type="match status" value="1"/>
</dbReference>
<dbReference type="Gene3D" id="2.30.38.10">
    <property type="entry name" value="Luciferase, Domain 3"/>
    <property type="match status" value="1"/>
</dbReference>
<evidence type="ECO:0000313" key="6">
    <source>
        <dbReference type="Proteomes" id="UP001430700"/>
    </source>
</evidence>
<dbReference type="InterPro" id="IPR025110">
    <property type="entry name" value="AMP-bd_C"/>
</dbReference>
<dbReference type="InterPro" id="IPR041464">
    <property type="entry name" value="TubC_N"/>
</dbReference>
<dbReference type="Pfam" id="PF00975">
    <property type="entry name" value="Thioesterase"/>
    <property type="match status" value="1"/>
</dbReference>
<keyword evidence="3" id="KW-0597">Phosphoprotein</keyword>
<dbReference type="NCBIfam" id="TIGR01733">
    <property type="entry name" value="AA-adenyl-dom"/>
    <property type="match status" value="1"/>
</dbReference>
<dbReference type="InterPro" id="IPR020806">
    <property type="entry name" value="PKS_PP-bd"/>
</dbReference>
<evidence type="ECO:0000256" key="3">
    <source>
        <dbReference type="ARBA" id="ARBA00022553"/>
    </source>
</evidence>
<dbReference type="CDD" id="cd19531">
    <property type="entry name" value="LCL_NRPS-like"/>
    <property type="match status" value="1"/>
</dbReference>
<comment type="cofactor">
    <cofactor evidence="1">
        <name>pantetheine 4'-phosphate</name>
        <dbReference type="ChEBI" id="CHEBI:47942"/>
    </cofactor>
</comment>
<dbReference type="InterPro" id="IPR001031">
    <property type="entry name" value="Thioesterase"/>
</dbReference>
<protein>
    <submittedName>
        <fullName evidence="5">Amino acid adenylation domain-containing protein</fullName>
    </submittedName>
</protein>
<dbReference type="CDD" id="cd12117">
    <property type="entry name" value="A_NRPS_Srf_like"/>
    <property type="match status" value="1"/>
</dbReference>
<dbReference type="Pfam" id="PF00501">
    <property type="entry name" value="AMP-binding"/>
    <property type="match status" value="1"/>
</dbReference>
<dbReference type="Gene3D" id="1.10.10.1830">
    <property type="entry name" value="Non-ribosomal peptide synthase, adenylation domain"/>
    <property type="match status" value="1"/>
</dbReference>
<dbReference type="PROSITE" id="PS00012">
    <property type="entry name" value="PHOSPHOPANTETHEINE"/>
    <property type="match status" value="1"/>
</dbReference>
<dbReference type="InterPro" id="IPR029058">
    <property type="entry name" value="AB_hydrolase_fold"/>
</dbReference>
<dbReference type="SUPFAM" id="SSF53474">
    <property type="entry name" value="alpha/beta-Hydrolases"/>
    <property type="match status" value="1"/>
</dbReference>
<dbReference type="Pfam" id="PF18563">
    <property type="entry name" value="TubC_N"/>
    <property type="match status" value="1"/>
</dbReference>
<dbReference type="Proteomes" id="UP001430700">
    <property type="component" value="Unassembled WGS sequence"/>
</dbReference>
<dbReference type="PANTHER" id="PTHR45527:SF1">
    <property type="entry name" value="FATTY ACID SYNTHASE"/>
    <property type="match status" value="1"/>
</dbReference>
<feature type="domain" description="Carrier" evidence="4">
    <location>
        <begin position="1039"/>
        <end position="1114"/>
    </location>
</feature>
<evidence type="ECO:0000313" key="5">
    <source>
        <dbReference type="EMBL" id="MCC9019521.1"/>
    </source>
</evidence>
<dbReference type="Gene3D" id="3.40.50.1820">
    <property type="entry name" value="alpha/beta hydrolase"/>
    <property type="match status" value="1"/>
</dbReference>
<dbReference type="InterPro" id="IPR000873">
    <property type="entry name" value="AMP-dep_synth/lig_dom"/>
</dbReference>
<dbReference type="InterPro" id="IPR006162">
    <property type="entry name" value="Ppantetheine_attach_site"/>
</dbReference>
<dbReference type="InterPro" id="IPR020459">
    <property type="entry name" value="AMP-binding"/>
</dbReference>
<keyword evidence="2" id="KW-0596">Phosphopantetheine</keyword>
<dbReference type="InterPro" id="IPR023213">
    <property type="entry name" value="CAT-like_dom_sf"/>
</dbReference>
<sequence length="1435" mass="164155">MDDVYDLLVEIKNLGGRLYLADDRIKLDIKPGILTPEISDKIKYRREEILVLLQGSEIKSDFVKIEKLPSQESYALSDGQRRLWILSQFEGGAAAYQVIGDVYLDSKVNVEAVKKSLWSMLERHESLRTVYKKDDSGELRQWILSVENSGFKIDYQDFRSEENKVELMESYLGKISQEEPDLENGPLFKVSLIRLEEEDYVLYYNLHHINTDGWSMDVFMRDLRKFYDFYQAGQTPDLAPLKFQYKDYAAWQLNMLENESANSHRKYWLDNLKGELPRLDLPRDKPRPKVLTYKGEAYKGSFIGAQTIAKLKKYSEKNGGSLFMGLIAAWNVLMYRYTSQEDIIIGTPLNGRDHADTIDQIGFYVNTLVIRNKLSPEESFGSVLKKVRQNMLDAYSHQSYPFNRLVMELNLPKDISRNTLFDIMLVFNSSDRESDSTPADNQSYQMIQIGNLTSRFDLEIGFKEVDDYIQVWGTFNPDVYDKGMVEVLIKHYKQLLNALLETPDKKISQIDYLSEVEKNRQLVLFNNTAAAYSKEKTIVDLFEEQVERTPDNIALVFGKKRLTYQQLNEKSNQLAHYLRDNYNIQPDTLIGIQLDRSEWVIISILGVLKAGGAYVPIDPEYPSSRKEYIVKNSSLNLLITEANFIYDIDYYDGKVFAIDIEFDEENYHSGELSKKCSPSDLAYVMYTSGSTGKPKGVMVEHRSIVRLVYNTNFFTPASNDRLVLTGALSFDATTFEIWSMLLFGGQLHLLSQNTLMNVAAFKEVMQQEEINVLWLTAPWFNQIVETDLSFFSSLRYLVSGGDKMSAIHVNEVKKAYPELEIVNGYGPTENTTFSTCYKVENKEYNENIPIGKPIANSQTYIMDSEMQLVPIGVMGEIYVGGDGLARGYLNQEELTKEKFIANPFKEGERIYKTGDLGKWLTNGNIEFIGRKDNQVKIRGHRIELGEIESQVLQSGLCVQSIVLAKPDASGNKQLIGYVIPASGYTREALVSYLQECLPVYMVPQLWVELESIPLTVNGKIDLLRLPNVDKSVFDKGYSEPRNPVEKTLADIWQEVLGIELVGIDDNFFELGGHSLSAIQMTNQINKKMGVSISTSIIFDLFTIRDFSDKIHKLNGWANYFEPEYKALKKSKHVKIAATSKNEKLQKFFFCAPLGGILPSTSIIGIMDMSVSLEEYLTFYSIQAPAIKPEINEFLESNKEIIVDNIIYDPSRLSEIAEEAVEELLMIDNEGPFSLGGFCSGCLLAAEIASKLISKNKEVKKLILIDPPLWVESISREEIKSNYTKEEIVWFIEKDLAWSSTLMNADELFSNLEKATDDETTIWDICNNYLEKINLFQFKVESDELKRAFQNKFYNDLVLKSFFANINYNWPSLAVKNTIILSVDDIAAEVKEGNSQRNIFNGDLDIEIIPGEHNTLFQSENLHKWVNRIPHHLNEK</sequence>
<dbReference type="InterPro" id="IPR036736">
    <property type="entry name" value="ACP-like_sf"/>
</dbReference>
<dbReference type="InterPro" id="IPR001242">
    <property type="entry name" value="Condensation_dom"/>
</dbReference>
<dbReference type="Gene3D" id="3.30.300.30">
    <property type="match status" value="1"/>
</dbReference>
<dbReference type="Gene3D" id="1.10.1200.10">
    <property type="entry name" value="ACP-like"/>
    <property type="match status" value="1"/>
</dbReference>
<dbReference type="RefSeq" id="WP_230000606.1">
    <property type="nucleotide sequence ID" value="NZ_JAJJMN010000002.1"/>
</dbReference>
<dbReference type="SUPFAM" id="SSF52777">
    <property type="entry name" value="CoA-dependent acyltransferases"/>
    <property type="match status" value="2"/>
</dbReference>
<dbReference type="PRINTS" id="PR00154">
    <property type="entry name" value="AMPBINDING"/>
</dbReference>
<accession>A0ABS8M5S5</accession>
<gene>
    <name evidence="5" type="ORF">LNQ34_17240</name>
</gene>
<dbReference type="Gene3D" id="3.30.559.10">
    <property type="entry name" value="Chloramphenicol acetyltransferase-like domain"/>
    <property type="match status" value="1"/>
</dbReference>
<dbReference type="PANTHER" id="PTHR45527">
    <property type="entry name" value="NONRIBOSOMAL PEPTIDE SYNTHETASE"/>
    <property type="match status" value="1"/>
</dbReference>
<dbReference type="InterPro" id="IPR044894">
    <property type="entry name" value="TubC_N_sf"/>
</dbReference>
<dbReference type="InterPro" id="IPR009081">
    <property type="entry name" value="PP-bd_ACP"/>
</dbReference>
<evidence type="ECO:0000256" key="2">
    <source>
        <dbReference type="ARBA" id="ARBA00022450"/>
    </source>
</evidence>
<dbReference type="Pfam" id="PF00668">
    <property type="entry name" value="Condensation"/>
    <property type="match status" value="1"/>
</dbReference>
<dbReference type="PROSITE" id="PS50075">
    <property type="entry name" value="CARRIER"/>
    <property type="match status" value="1"/>
</dbReference>
<name>A0ABS8M5S5_9FLAO</name>
<evidence type="ECO:0000259" key="4">
    <source>
        <dbReference type="PROSITE" id="PS50075"/>
    </source>
</evidence>
<dbReference type="SMART" id="SM00823">
    <property type="entry name" value="PKS_PP"/>
    <property type="match status" value="1"/>
</dbReference>
<keyword evidence="6" id="KW-1185">Reference proteome</keyword>
<dbReference type="EMBL" id="JAJJMN010000002">
    <property type="protein sequence ID" value="MCC9019521.1"/>
    <property type="molecule type" value="Genomic_DNA"/>
</dbReference>
<comment type="caution">
    <text evidence="5">The sequence shown here is derived from an EMBL/GenBank/DDBJ whole genome shotgun (WGS) entry which is preliminary data.</text>
</comment>
<organism evidence="5 6">
    <name type="scientific">Flavobacterium lipolyticum</name>
    <dbReference type="NCBI Taxonomy" id="2893754"/>
    <lineage>
        <taxon>Bacteria</taxon>
        <taxon>Pseudomonadati</taxon>
        <taxon>Bacteroidota</taxon>
        <taxon>Flavobacteriia</taxon>
        <taxon>Flavobacteriales</taxon>
        <taxon>Flavobacteriaceae</taxon>
        <taxon>Flavobacterium</taxon>
    </lineage>
</organism>
<reference evidence="5" key="1">
    <citation type="submission" date="2021-11" db="EMBL/GenBank/DDBJ databases">
        <title>Description of novel Flavobacterium species.</title>
        <authorList>
            <person name="Saticioglu I.B."/>
            <person name="Ay H."/>
            <person name="Altun S."/>
            <person name="Duman M."/>
        </authorList>
    </citation>
    <scope>NUCLEOTIDE SEQUENCE</scope>
    <source>
        <strain evidence="5">F-126</strain>
    </source>
</reference>
<dbReference type="Pfam" id="PF00550">
    <property type="entry name" value="PP-binding"/>
    <property type="match status" value="1"/>
</dbReference>
<dbReference type="Gene3D" id="3.40.50.980">
    <property type="match status" value="2"/>
</dbReference>
<evidence type="ECO:0000256" key="1">
    <source>
        <dbReference type="ARBA" id="ARBA00001957"/>
    </source>
</evidence>
<dbReference type="InterPro" id="IPR045851">
    <property type="entry name" value="AMP-bd_C_sf"/>
</dbReference>
<proteinExistence type="predicted"/>
<dbReference type="SUPFAM" id="SSF47336">
    <property type="entry name" value="ACP-like"/>
    <property type="match status" value="1"/>
</dbReference>
<dbReference type="Pfam" id="PF13193">
    <property type="entry name" value="AMP-binding_C"/>
    <property type="match status" value="1"/>
</dbReference>
<dbReference type="InterPro" id="IPR010071">
    <property type="entry name" value="AA_adenyl_dom"/>
</dbReference>